<dbReference type="InterPro" id="IPR039373">
    <property type="entry name" value="Peptidase_M28B"/>
</dbReference>
<keyword evidence="22" id="KW-1185">Reference proteome</keyword>
<proteinExistence type="inferred from homology"/>
<keyword evidence="8" id="KW-0378">Hydrolase</keyword>
<keyword evidence="11 17" id="KW-1133">Transmembrane helix</keyword>
<dbReference type="PANTHER" id="PTHR10404:SF78">
    <property type="entry name" value="N-ACETYLATED ALPHA-LINKED ACIDIC DIPEPTIDASE 2"/>
    <property type="match status" value="1"/>
</dbReference>
<sequence>MSKITEKIADKYEFMAEESNSLGGVRPVQRKNRRSLLIVLGCLLGAAALFSIGFLAGYFTRTSKEHEKSCDTNNLGIDDTDNKINFEDFHEIFQQSVSVGNLETVMREFSSQPHIAGGPRQLDLANKLTALWTKFGFDKVEKPEYRVLLSYPTHNKPNRVTLVDNGEAIYNITGKIKVREIQTFLAALMKELWKLDCWEIFHHPYKGPPLEGSRLKIFAQTLPSTNFFYKNYKLHIDVDILKISPGPNSNDTFDHYPYLAYAPSGTVEADLIYANFGRDQDFQKLAEMNVTVRGNIVIIRSRNVRNAEKHGAAGALVYADPSFSAQKGYRSDQVYPNGWWLPSDGVQEGSILFGPYNGDPLTPVLPATKGMFRRPANESELPRIPAQAISYGDAMELLQRLGGEEAPESWQGGLTITYHVGPGFKNSSIRIKLEVNNQLQEKSIYNVVGTIVGRDEPHRYILVGNHRDSWSFGAVDALSGTTVTNEIARLLGMLLEKGWRPRRTIKICSWGGEEFNLIGSHEWVEENAHILTERAVAYINLDIAVCGDYVLRARTSPLFKQVTYKWARQVKNPQHLEANDTMYDIWLKRTPSDINNSEPMIFNLFSSSDYASFYQYLGIPSADFGYWFGYGSTTSLYPVYHTQQDTFYWVKKFVDQKFQVHKAMTQFSGGMLLDLADQPLLPFDIMNYAKALKYSFQVLNTSSHFSVNNISLSALQDAITGFLNTSKRFESKKSDPTEHKSTSRLRMLNDQMVNVEKAFIYPYGLPGKIQSRHVAFNYGFHNLKPGKATFPGVTEALHMAEISNDWNTARKQVSIAIYSVQSANQVLKEPMK</sequence>
<evidence type="ECO:0000259" key="18">
    <source>
        <dbReference type="Pfam" id="PF02225"/>
    </source>
</evidence>
<evidence type="ECO:0000256" key="8">
    <source>
        <dbReference type="ARBA" id="ARBA00022801"/>
    </source>
</evidence>
<evidence type="ECO:0000256" key="13">
    <source>
        <dbReference type="ARBA" id="ARBA00023136"/>
    </source>
</evidence>
<evidence type="ECO:0000256" key="4">
    <source>
        <dbReference type="ARBA" id="ARBA00022645"/>
    </source>
</evidence>
<dbReference type="SUPFAM" id="SSF52025">
    <property type="entry name" value="PA domain"/>
    <property type="match status" value="1"/>
</dbReference>
<dbReference type="EC" id="3.4.17.21" evidence="16"/>
<evidence type="ECO:0000256" key="15">
    <source>
        <dbReference type="ARBA" id="ARBA00052003"/>
    </source>
</evidence>
<evidence type="ECO:0000256" key="2">
    <source>
        <dbReference type="ARBA" id="ARBA00004606"/>
    </source>
</evidence>
<dbReference type="SUPFAM" id="SSF47672">
    <property type="entry name" value="Transferrin receptor-like dimerisation domain"/>
    <property type="match status" value="1"/>
</dbReference>
<evidence type="ECO:0000256" key="14">
    <source>
        <dbReference type="ARBA" id="ARBA00023180"/>
    </source>
</evidence>
<comment type="caution">
    <text evidence="21">The sequence shown here is derived from an EMBL/GenBank/DDBJ whole genome shotgun (WGS) entry which is preliminary data.</text>
</comment>
<keyword evidence="9" id="KW-0862">Zinc</keyword>
<evidence type="ECO:0000313" key="22">
    <source>
        <dbReference type="Proteomes" id="UP001249851"/>
    </source>
</evidence>
<comment type="cofactor">
    <cofactor evidence="1">
        <name>Zn(2+)</name>
        <dbReference type="ChEBI" id="CHEBI:29105"/>
    </cofactor>
</comment>
<dbReference type="AlphaFoldDB" id="A0AAD9R4R8"/>
<dbReference type="InterPro" id="IPR007365">
    <property type="entry name" value="TFR-like_dimer_dom"/>
</dbReference>
<evidence type="ECO:0000259" key="20">
    <source>
        <dbReference type="Pfam" id="PF04389"/>
    </source>
</evidence>
<comment type="subcellular location">
    <subcellularLocation>
        <location evidence="2">Membrane</location>
        <topology evidence="2">Single-pass type II membrane protein</topology>
    </subcellularLocation>
</comment>
<dbReference type="Gene3D" id="3.50.30.30">
    <property type="match status" value="1"/>
</dbReference>
<keyword evidence="14" id="KW-0325">Glycoprotein</keyword>
<organism evidence="21 22">
    <name type="scientific">Acropora cervicornis</name>
    <name type="common">Staghorn coral</name>
    <dbReference type="NCBI Taxonomy" id="6130"/>
    <lineage>
        <taxon>Eukaryota</taxon>
        <taxon>Metazoa</taxon>
        <taxon>Cnidaria</taxon>
        <taxon>Anthozoa</taxon>
        <taxon>Hexacorallia</taxon>
        <taxon>Scleractinia</taxon>
        <taxon>Astrocoeniina</taxon>
        <taxon>Acroporidae</taxon>
        <taxon>Acropora</taxon>
    </lineage>
</organism>
<dbReference type="CDD" id="cd08022">
    <property type="entry name" value="M28_PSMA_like"/>
    <property type="match status" value="1"/>
</dbReference>
<evidence type="ECO:0000256" key="16">
    <source>
        <dbReference type="ARBA" id="ARBA00066561"/>
    </source>
</evidence>
<name>A0AAD9R4R8_ACRCE</name>
<dbReference type="Gene3D" id="1.20.930.40">
    <property type="entry name" value="Transferrin receptor-like, dimerisation domain"/>
    <property type="match status" value="1"/>
</dbReference>
<dbReference type="CDD" id="cd02121">
    <property type="entry name" value="PA_GCPII_like"/>
    <property type="match status" value="1"/>
</dbReference>
<accession>A0AAD9R4R8</accession>
<keyword evidence="6 17" id="KW-0812">Transmembrane</keyword>
<dbReference type="GO" id="GO:0016020">
    <property type="term" value="C:membrane"/>
    <property type="evidence" value="ECO:0007669"/>
    <property type="project" value="UniProtKB-SubCell"/>
</dbReference>
<dbReference type="Pfam" id="PF04389">
    <property type="entry name" value="Peptidase_M28"/>
    <property type="match status" value="1"/>
</dbReference>
<dbReference type="Pfam" id="PF02225">
    <property type="entry name" value="PA"/>
    <property type="match status" value="1"/>
</dbReference>
<evidence type="ECO:0000256" key="1">
    <source>
        <dbReference type="ARBA" id="ARBA00001947"/>
    </source>
</evidence>
<evidence type="ECO:0000256" key="5">
    <source>
        <dbReference type="ARBA" id="ARBA00022670"/>
    </source>
</evidence>
<protein>
    <recommendedName>
        <fullName evidence="16">glutamate carboxypeptidase II</fullName>
        <ecNumber evidence="16">3.4.17.21</ecNumber>
    </recommendedName>
</protein>
<keyword evidence="13 17" id="KW-0472">Membrane</keyword>
<keyword evidence="4" id="KW-0121">Carboxypeptidase</keyword>
<reference evidence="21" key="1">
    <citation type="journal article" date="2023" name="G3 (Bethesda)">
        <title>Whole genome assembly and annotation of the endangered Caribbean coral Acropora cervicornis.</title>
        <authorList>
            <person name="Selwyn J.D."/>
            <person name="Vollmer S.V."/>
        </authorList>
    </citation>
    <scope>NUCLEOTIDE SEQUENCE</scope>
    <source>
        <strain evidence="21">K2</strain>
    </source>
</reference>
<dbReference type="GO" id="GO:0006508">
    <property type="term" value="P:proteolysis"/>
    <property type="evidence" value="ECO:0007669"/>
    <property type="project" value="UniProtKB-KW"/>
</dbReference>
<reference evidence="21" key="2">
    <citation type="journal article" date="2023" name="Science">
        <title>Genomic signatures of disease resistance in endangered staghorn corals.</title>
        <authorList>
            <person name="Vollmer S.V."/>
            <person name="Selwyn J.D."/>
            <person name="Despard B.A."/>
            <person name="Roesel C.L."/>
        </authorList>
    </citation>
    <scope>NUCLEOTIDE SEQUENCE</scope>
    <source>
        <strain evidence="21">K2</strain>
    </source>
</reference>
<gene>
    <name evidence="21" type="ORF">P5673_001809</name>
</gene>
<evidence type="ECO:0000256" key="6">
    <source>
        <dbReference type="ARBA" id="ARBA00022692"/>
    </source>
</evidence>
<evidence type="ECO:0000256" key="12">
    <source>
        <dbReference type="ARBA" id="ARBA00023049"/>
    </source>
</evidence>
<dbReference type="GO" id="GO:0046872">
    <property type="term" value="F:metal ion binding"/>
    <property type="evidence" value="ECO:0007669"/>
    <property type="project" value="UniProtKB-KW"/>
</dbReference>
<feature type="domain" description="Peptidase M28" evidence="20">
    <location>
        <begin position="446"/>
        <end position="648"/>
    </location>
</feature>
<feature type="domain" description="PA" evidence="18">
    <location>
        <begin position="268"/>
        <end position="349"/>
    </location>
</feature>
<evidence type="ECO:0000313" key="21">
    <source>
        <dbReference type="EMBL" id="KAK2572815.1"/>
    </source>
</evidence>
<dbReference type="InterPro" id="IPR046450">
    <property type="entry name" value="PA_dom_sf"/>
</dbReference>
<comment type="catalytic activity">
    <reaction evidence="15">
        <text>Release of an unsubstituted, C-terminal glutamyl residue, typically from Ac-Asp-Glu or folylpoly-gamma-glutamates.</text>
        <dbReference type="EC" id="3.4.17.21"/>
    </reaction>
</comment>
<dbReference type="EMBL" id="JARQWQ010000003">
    <property type="protein sequence ID" value="KAK2572815.1"/>
    <property type="molecule type" value="Genomic_DNA"/>
</dbReference>
<evidence type="ECO:0000256" key="17">
    <source>
        <dbReference type="SAM" id="Phobius"/>
    </source>
</evidence>
<dbReference type="SUPFAM" id="SSF53187">
    <property type="entry name" value="Zn-dependent exopeptidases"/>
    <property type="match status" value="1"/>
</dbReference>
<dbReference type="InterPro" id="IPR036757">
    <property type="entry name" value="TFR-like_dimer_dom_sf"/>
</dbReference>
<evidence type="ECO:0000259" key="19">
    <source>
        <dbReference type="Pfam" id="PF04253"/>
    </source>
</evidence>
<feature type="domain" description="Transferrin receptor-like dimerisation" evidence="19">
    <location>
        <begin position="710"/>
        <end position="828"/>
    </location>
</feature>
<dbReference type="InterPro" id="IPR003137">
    <property type="entry name" value="PA_domain"/>
</dbReference>
<dbReference type="GO" id="GO:0004181">
    <property type="term" value="F:metallocarboxypeptidase activity"/>
    <property type="evidence" value="ECO:0007669"/>
    <property type="project" value="UniProtKB-EC"/>
</dbReference>
<dbReference type="Gene3D" id="3.40.630.10">
    <property type="entry name" value="Zn peptidases"/>
    <property type="match status" value="2"/>
</dbReference>
<evidence type="ECO:0000256" key="3">
    <source>
        <dbReference type="ARBA" id="ARBA00005634"/>
    </source>
</evidence>
<dbReference type="Proteomes" id="UP001249851">
    <property type="component" value="Unassembled WGS sequence"/>
</dbReference>
<keyword evidence="7" id="KW-0479">Metal-binding</keyword>
<evidence type="ECO:0000256" key="10">
    <source>
        <dbReference type="ARBA" id="ARBA00022968"/>
    </source>
</evidence>
<feature type="transmembrane region" description="Helical" evidence="17">
    <location>
        <begin position="36"/>
        <end position="59"/>
    </location>
</feature>
<evidence type="ECO:0000256" key="7">
    <source>
        <dbReference type="ARBA" id="ARBA00022723"/>
    </source>
</evidence>
<evidence type="ECO:0000256" key="9">
    <source>
        <dbReference type="ARBA" id="ARBA00022833"/>
    </source>
</evidence>
<keyword evidence="10" id="KW-0735">Signal-anchor</keyword>
<dbReference type="InterPro" id="IPR007484">
    <property type="entry name" value="Peptidase_M28"/>
</dbReference>
<evidence type="ECO:0000256" key="11">
    <source>
        <dbReference type="ARBA" id="ARBA00022989"/>
    </source>
</evidence>
<keyword evidence="12" id="KW-0482">Metalloprotease</keyword>
<dbReference type="Pfam" id="PF04253">
    <property type="entry name" value="TFR_dimer"/>
    <property type="match status" value="1"/>
</dbReference>
<dbReference type="PANTHER" id="PTHR10404">
    <property type="entry name" value="N-ACETYLATED-ALPHA-LINKED ACIDIC DIPEPTIDASE"/>
    <property type="match status" value="1"/>
</dbReference>
<comment type="similarity">
    <text evidence="3">Belongs to the peptidase M28 family. M28B subfamily.</text>
</comment>
<keyword evidence="5" id="KW-0645">Protease</keyword>
<dbReference type="FunFam" id="3.50.30.30:FF:000045">
    <property type="entry name" value="Predicted protein"/>
    <property type="match status" value="1"/>
</dbReference>
<dbReference type="FunFam" id="3.40.630.10:FF:000009">
    <property type="entry name" value="N-acetylated-alpha-linked acidic dipeptidase 2"/>
    <property type="match status" value="1"/>
</dbReference>